<gene>
    <name evidence="2" type="ORF">FUG_LOCUS318421</name>
    <name evidence="1" type="ORF">MDCFG202_LOCUS449377</name>
</gene>
<reference evidence="2" key="1">
    <citation type="submission" date="2019-04" db="EMBL/GenBank/DDBJ databases">
        <authorList>
            <person name="Melise S."/>
            <person name="Noan J."/>
            <person name="Okalmin O."/>
        </authorList>
    </citation>
    <scope>NUCLEOTIDE SEQUENCE</scope>
    <source>
        <strain evidence="2">FN9</strain>
    </source>
</reference>
<dbReference type="Proteomes" id="UP000746612">
    <property type="component" value="Unassembled WGS sequence"/>
</dbReference>
<dbReference type="EMBL" id="CAJPIJ010000163">
    <property type="protein sequence ID" value="CAG1999207.1"/>
    <property type="molecule type" value="Genomic_DNA"/>
</dbReference>
<evidence type="ECO:0000313" key="3">
    <source>
        <dbReference type="Proteomes" id="UP000746612"/>
    </source>
</evidence>
<dbReference type="EMBL" id="CAAKMV010000135">
    <property type="protein sequence ID" value="VIO58748.1"/>
    <property type="molecule type" value="Genomic_DNA"/>
</dbReference>
<protein>
    <submittedName>
        <fullName evidence="1">Uncharacterized protein</fullName>
    </submittedName>
</protein>
<dbReference type="OrthoDB" id="5017277at2759"/>
<organism evidence="1 3">
    <name type="scientific">Gibberella zeae</name>
    <name type="common">Wheat head blight fungus</name>
    <name type="synonym">Fusarium graminearum</name>
    <dbReference type="NCBI Taxonomy" id="5518"/>
    <lineage>
        <taxon>Eukaryota</taxon>
        <taxon>Fungi</taxon>
        <taxon>Dikarya</taxon>
        <taxon>Ascomycota</taxon>
        <taxon>Pezizomycotina</taxon>
        <taxon>Sordariomycetes</taxon>
        <taxon>Hypocreomycetidae</taxon>
        <taxon>Hypocreales</taxon>
        <taxon>Nectriaceae</taxon>
        <taxon>Fusarium</taxon>
    </lineage>
</organism>
<reference evidence="1" key="2">
    <citation type="submission" date="2021-03" db="EMBL/GenBank/DDBJ databases">
        <authorList>
            <person name="Alouane T."/>
            <person name="Langin T."/>
            <person name="Bonhomme L."/>
        </authorList>
    </citation>
    <scope>NUCLEOTIDE SEQUENCE</scope>
    <source>
        <strain evidence="1">MDC_Fg202</strain>
    </source>
</reference>
<evidence type="ECO:0000313" key="1">
    <source>
        <dbReference type="EMBL" id="CAG1999207.1"/>
    </source>
</evidence>
<name>A0A2H3G0E7_GIBZA</name>
<dbReference type="AlphaFoldDB" id="A0A2H3G0E7"/>
<accession>A0A2H3G0E7</accession>
<dbReference type="OMA" id="HLYERVM"/>
<evidence type="ECO:0000313" key="2">
    <source>
        <dbReference type="EMBL" id="VIO58748.1"/>
    </source>
</evidence>
<proteinExistence type="predicted"/>
<sequence>MPNVSVLFTKRDIRAITNGDIHWLVAVKLARLSPRAYFYFSTFLWFDDFVGSLPGPYSRTPQHLYERVMAFGRHKMQEIHLSTKREREELMQKSNAAAAVTLSGHVFSDDDLIAL</sequence>